<organism evidence="1 2">
    <name type="scientific">Dermacentor silvarum</name>
    <name type="common">Tick</name>
    <dbReference type="NCBI Taxonomy" id="543639"/>
    <lineage>
        <taxon>Eukaryota</taxon>
        <taxon>Metazoa</taxon>
        <taxon>Ecdysozoa</taxon>
        <taxon>Arthropoda</taxon>
        <taxon>Chelicerata</taxon>
        <taxon>Arachnida</taxon>
        <taxon>Acari</taxon>
        <taxon>Parasitiformes</taxon>
        <taxon>Ixodida</taxon>
        <taxon>Ixodoidea</taxon>
        <taxon>Ixodidae</taxon>
        <taxon>Rhipicephalinae</taxon>
        <taxon>Dermacentor</taxon>
    </lineage>
</organism>
<keyword evidence="2" id="KW-1185">Reference proteome</keyword>
<evidence type="ECO:0000313" key="1">
    <source>
        <dbReference type="EMBL" id="KAH7933849.1"/>
    </source>
</evidence>
<protein>
    <submittedName>
        <fullName evidence="1">Uncharacterized protein</fullName>
    </submittedName>
</protein>
<comment type="caution">
    <text evidence="1">The sequence shown here is derived from an EMBL/GenBank/DDBJ whole genome shotgun (WGS) entry which is preliminary data.</text>
</comment>
<evidence type="ECO:0000313" key="2">
    <source>
        <dbReference type="Proteomes" id="UP000821865"/>
    </source>
</evidence>
<name>A0ACB8C4V8_DERSI</name>
<reference evidence="1" key="1">
    <citation type="submission" date="2020-05" db="EMBL/GenBank/DDBJ databases">
        <title>Large-scale comparative analyses of tick genomes elucidate their genetic diversity and vector capacities.</title>
        <authorList>
            <person name="Jia N."/>
            <person name="Wang J."/>
            <person name="Shi W."/>
            <person name="Du L."/>
            <person name="Sun Y."/>
            <person name="Zhan W."/>
            <person name="Jiang J."/>
            <person name="Wang Q."/>
            <person name="Zhang B."/>
            <person name="Ji P."/>
            <person name="Sakyi L.B."/>
            <person name="Cui X."/>
            <person name="Yuan T."/>
            <person name="Jiang B."/>
            <person name="Yang W."/>
            <person name="Lam T.T.-Y."/>
            <person name="Chang Q."/>
            <person name="Ding S."/>
            <person name="Wang X."/>
            <person name="Zhu J."/>
            <person name="Ruan X."/>
            <person name="Zhao L."/>
            <person name="Wei J."/>
            <person name="Que T."/>
            <person name="Du C."/>
            <person name="Cheng J."/>
            <person name="Dai P."/>
            <person name="Han X."/>
            <person name="Huang E."/>
            <person name="Gao Y."/>
            <person name="Liu J."/>
            <person name="Shao H."/>
            <person name="Ye R."/>
            <person name="Li L."/>
            <person name="Wei W."/>
            <person name="Wang X."/>
            <person name="Wang C."/>
            <person name="Yang T."/>
            <person name="Huo Q."/>
            <person name="Li W."/>
            <person name="Guo W."/>
            <person name="Chen H."/>
            <person name="Zhou L."/>
            <person name="Ni X."/>
            <person name="Tian J."/>
            <person name="Zhou Y."/>
            <person name="Sheng Y."/>
            <person name="Liu T."/>
            <person name="Pan Y."/>
            <person name="Xia L."/>
            <person name="Li J."/>
            <person name="Zhao F."/>
            <person name="Cao W."/>
        </authorList>
    </citation>
    <scope>NUCLEOTIDE SEQUENCE</scope>
    <source>
        <strain evidence="1">Dsil-2018</strain>
    </source>
</reference>
<proteinExistence type="predicted"/>
<dbReference type="Proteomes" id="UP000821865">
    <property type="component" value="Chromosome 9"/>
</dbReference>
<sequence>MVLLADIEMSIHAVGTVEDNDVAAERTAVEALVKGGNTANEALVALNLKKNFGALQAVDNLTFAVHKNECFGLLGVNGAGKTTTFRMLTGDLPMSSGNAYLGEANLQHDLQEVSFPA</sequence>
<gene>
    <name evidence="1" type="ORF">HPB49_018170</name>
</gene>
<accession>A0ACB8C4V8</accession>
<dbReference type="EMBL" id="CM023478">
    <property type="protein sequence ID" value="KAH7933849.1"/>
    <property type="molecule type" value="Genomic_DNA"/>
</dbReference>